<accession>A0A1I7X0P5</accession>
<reference evidence="3" key="1">
    <citation type="submission" date="2016-11" db="UniProtKB">
        <authorList>
            <consortium name="WormBaseParasite"/>
        </authorList>
    </citation>
    <scope>IDENTIFICATION</scope>
</reference>
<name>A0A1I7X0P5_HETBA</name>
<feature type="domain" description="AMOP" evidence="1">
    <location>
        <begin position="1"/>
        <end position="92"/>
    </location>
</feature>
<dbReference type="PROSITE" id="PS50856">
    <property type="entry name" value="AMOP"/>
    <property type="match status" value="1"/>
</dbReference>
<proteinExistence type="predicted"/>
<dbReference type="InterPro" id="IPR005533">
    <property type="entry name" value="AMOP_dom"/>
</dbReference>
<dbReference type="Proteomes" id="UP000095283">
    <property type="component" value="Unplaced"/>
</dbReference>
<sequence>MLETDKDFRFPTHYGQVCCYDDAGYLMQTSYQPVIKVTPEVPYNPGFPMRAYEFGTAPYQGQYENNVKNILSRFLVSQLFTMTICRIFYAVNMLTSVVKCSIGDDHPVDVRSTNHLHLVELIYLFVRTIENRG</sequence>
<dbReference type="Pfam" id="PF03782">
    <property type="entry name" value="AMOP"/>
    <property type="match status" value="1"/>
</dbReference>
<evidence type="ECO:0000259" key="1">
    <source>
        <dbReference type="PROSITE" id="PS50856"/>
    </source>
</evidence>
<dbReference type="AlphaFoldDB" id="A0A1I7X0P5"/>
<keyword evidence="2" id="KW-1185">Reference proteome</keyword>
<dbReference type="SMART" id="SM00723">
    <property type="entry name" value="AMOP"/>
    <property type="match status" value="1"/>
</dbReference>
<organism evidence="2 3">
    <name type="scientific">Heterorhabditis bacteriophora</name>
    <name type="common">Entomopathogenic nematode worm</name>
    <dbReference type="NCBI Taxonomy" id="37862"/>
    <lineage>
        <taxon>Eukaryota</taxon>
        <taxon>Metazoa</taxon>
        <taxon>Ecdysozoa</taxon>
        <taxon>Nematoda</taxon>
        <taxon>Chromadorea</taxon>
        <taxon>Rhabditida</taxon>
        <taxon>Rhabditina</taxon>
        <taxon>Rhabditomorpha</taxon>
        <taxon>Strongyloidea</taxon>
        <taxon>Heterorhabditidae</taxon>
        <taxon>Heterorhabditis</taxon>
    </lineage>
</organism>
<evidence type="ECO:0000313" key="2">
    <source>
        <dbReference type="Proteomes" id="UP000095283"/>
    </source>
</evidence>
<protein>
    <submittedName>
        <fullName evidence="3">AMOP domain-containing protein</fullName>
    </submittedName>
</protein>
<evidence type="ECO:0000313" key="3">
    <source>
        <dbReference type="WBParaSite" id="Hba_11126"/>
    </source>
</evidence>
<dbReference type="WBParaSite" id="Hba_11126">
    <property type="protein sequence ID" value="Hba_11126"/>
    <property type="gene ID" value="Hba_11126"/>
</dbReference>